<evidence type="ECO:0000256" key="3">
    <source>
        <dbReference type="ARBA" id="ARBA00035306"/>
    </source>
</evidence>
<dbReference type="EMBL" id="CAFBMK010000013">
    <property type="protein sequence ID" value="CAB4897937.1"/>
    <property type="molecule type" value="Genomic_DNA"/>
</dbReference>
<evidence type="ECO:0000313" key="6">
    <source>
        <dbReference type="EMBL" id="CAB4897937.1"/>
    </source>
</evidence>
<protein>
    <recommendedName>
        <fullName evidence="3">Queuosine 5'-phosphate N-glycosylase/hydrolase</fullName>
    </recommendedName>
    <alternativeName>
        <fullName evidence="4">Queuosine-nucleotide N-glycosylase/hydrolase</fullName>
    </alternativeName>
</protein>
<comment type="similarity">
    <text evidence="2">Belongs to the QNG1 protein family.</text>
</comment>
<dbReference type="GO" id="GO:0006400">
    <property type="term" value="P:tRNA modification"/>
    <property type="evidence" value="ECO:0007669"/>
    <property type="project" value="TreeGrafter"/>
</dbReference>
<evidence type="ECO:0000256" key="5">
    <source>
        <dbReference type="ARBA" id="ARBA00048204"/>
    </source>
</evidence>
<reference evidence="6" key="1">
    <citation type="submission" date="2020-05" db="EMBL/GenBank/DDBJ databases">
        <authorList>
            <person name="Chiriac C."/>
            <person name="Salcher M."/>
            <person name="Ghai R."/>
            <person name="Kavagutti S V."/>
        </authorList>
    </citation>
    <scope>NUCLEOTIDE SEQUENCE</scope>
</reference>
<evidence type="ECO:0000256" key="4">
    <source>
        <dbReference type="ARBA" id="ARBA00035393"/>
    </source>
</evidence>
<accession>A0A6J7FQW2</accession>
<comment type="catalytic activity">
    <reaction evidence="5">
        <text>queuosine 5'-phosphate + H2O = queuine + D-ribose 5-phosphate</text>
        <dbReference type="Rhea" id="RHEA:75387"/>
        <dbReference type="ChEBI" id="CHEBI:15377"/>
        <dbReference type="ChEBI" id="CHEBI:17433"/>
        <dbReference type="ChEBI" id="CHEBI:78346"/>
        <dbReference type="ChEBI" id="CHEBI:194371"/>
    </reaction>
    <physiologicalReaction direction="left-to-right" evidence="5">
        <dbReference type="Rhea" id="RHEA:75388"/>
    </physiologicalReaction>
</comment>
<evidence type="ECO:0000256" key="2">
    <source>
        <dbReference type="ARBA" id="ARBA00035119"/>
    </source>
</evidence>
<gene>
    <name evidence="6" type="ORF">UFOPK3564_00405</name>
</gene>
<dbReference type="InterPro" id="IPR019438">
    <property type="entry name" value="Q_salvage"/>
</dbReference>
<organism evidence="6">
    <name type="scientific">freshwater metagenome</name>
    <dbReference type="NCBI Taxonomy" id="449393"/>
    <lineage>
        <taxon>unclassified sequences</taxon>
        <taxon>metagenomes</taxon>
        <taxon>ecological metagenomes</taxon>
    </lineage>
</organism>
<sequence length="305" mass="33387">MAPMTAAGRQSLPDRVRAHAADVTAGARFVTIDHEALEAMDATAATDPPARDEVRHFHGGDRADVASYVLALNAVNFGSGWFPTLRKRPHSSGYWTVAWGLADHWRDHGPWSAADLRALTAADVARVLDQTPSHHLMALYAQALRDLGAWLGRRRAVDVLDASADSAVRLAEALVAGMPFYRDHGLYKRAQILGADLEHFGLAGAGGIPDLDALTMFADNLVPHVLRWSGVLLYDEELAATIDAGTSLPMHRAEHEIRCVALHAVELLSARTGIAPRHLDGWLWHAGQRPEVKAHPRHRCRTVFY</sequence>
<keyword evidence="1" id="KW-0378">Hydrolase</keyword>
<dbReference type="GO" id="GO:0016787">
    <property type="term" value="F:hydrolase activity"/>
    <property type="evidence" value="ECO:0007669"/>
    <property type="project" value="UniProtKB-KW"/>
</dbReference>
<proteinExistence type="inferred from homology"/>
<name>A0A6J7FQW2_9ZZZZ</name>
<dbReference type="Pfam" id="PF10343">
    <property type="entry name" value="Q_salvage"/>
    <property type="match status" value="1"/>
</dbReference>
<dbReference type="PANTHER" id="PTHR21314:SF0">
    <property type="entry name" value="QUEUOSINE 5'-PHOSPHATE N-GLYCOSYLASE_HYDROLASE"/>
    <property type="match status" value="1"/>
</dbReference>
<dbReference type="PANTHER" id="PTHR21314">
    <property type="entry name" value="QUEUOSINE 5'-PHOSPHATE N-GLYCOSYLASE_HYDROLASE-RELATED"/>
    <property type="match status" value="1"/>
</dbReference>
<evidence type="ECO:0000256" key="1">
    <source>
        <dbReference type="ARBA" id="ARBA00022801"/>
    </source>
</evidence>
<dbReference type="AlphaFoldDB" id="A0A6J7FQW2"/>